<keyword evidence="4" id="KW-1185">Reference proteome</keyword>
<protein>
    <recommendedName>
        <fullName evidence="5">Zinc ribbon protein</fullName>
    </recommendedName>
</protein>
<evidence type="ECO:0000313" key="4">
    <source>
        <dbReference type="Proteomes" id="UP000295388"/>
    </source>
</evidence>
<proteinExistence type="predicted"/>
<organism evidence="3 4">
    <name type="scientific">Kribbella caucasensis</name>
    <dbReference type="NCBI Taxonomy" id="2512215"/>
    <lineage>
        <taxon>Bacteria</taxon>
        <taxon>Bacillati</taxon>
        <taxon>Actinomycetota</taxon>
        <taxon>Actinomycetes</taxon>
        <taxon>Propionibacteriales</taxon>
        <taxon>Kribbellaceae</taxon>
        <taxon>Kribbella</taxon>
    </lineage>
</organism>
<feature type="compositionally biased region" description="Gly residues" evidence="1">
    <location>
        <begin position="60"/>
        <end position="107"/>
    </location>
</feature>
<dbReference type="Proteomes" id="UP000295388">
    <property type="component" value="Unassembled WGS sequence"/>
</dbReference>
<feature type="region of interest" description="Disordered" evidence="1">
    <location>
        <begin position="36"/>
        <end position="107"/>
    </location>
</feature>
<dbReference type="EMBL" id="SNWQ01000009">
    <property type="protein sequence ID" value="TDO47262.1"/>
    <property type="molecule type" value="Genomic_DNA"/>
</dbReference>
<keyword evidence="2" id="KW-1133">Transmembrane helix</keyword>
<name>A0A4R6KBA6_9ACTN</name>
<evidence type="ECO:0000256" key="1">
    <source>
        <dbReference type="SAM" id="MobiDB-lite"/>
    </source>
</evidence>
<reference evidence="3 4" key="1">
    <citation type="submission" date="2019-03" db="EMBL/GenBank/DDBJ databases">
        <title>Genomic Encyclopedia of Type Strains, Phase III (KMG-III): the genomes of soil and plant-associated and newly described type strains.</title>
        <authorList>
            <person name="Whitman W."/>
        </authorList>
    </citation>
    <scope>NUCLEOTIDE SEQUENCE [LARGE SCALE GENOMIC DNA]</scope>
    <source>
        <strain evidence="3 4">VKM Ac-2527</strain>
    </source>
</reference>
<gene>
    <name evidence="3" type="ORF">EV643_109155</name>
</gene>
<evidence type="ECO:0008006" key="5">
    <source>
        <dbReference type="Google" id="ProtNLM"/>
    </source>
</evidence>
<evidence type="ECO:0000313" key="3">
    <source>
        <dbReference type="EMBL" id="TDO47262.1"/>
    </source>
</evidence>
<keyword evidence="2" id="KW-0812">Transmembrane</keyword>
<feature type="transmembrane region" description="Helical" evidence="2">
    <location>
        <begin position="194"/>
        <end position="215"/>
    </location>
</feature>
<keyword evidence="2" id="KW-0472">Membrane</keyword>
<sequence length="393" mass="41366">MATIEDVCTACGERNPAGSAFCLYCGVYLGWNEADRQDGSSTRTPVGAPGGAPSGTTDEGSGGQRGAGYAGGAEHGGGQRGGVASGAEYGGSGHSGSGNSGAGQGGSGYGAAGRGGLGLAGEGAPGLLCPQCGHPNEVSLRFCGKCGQVLRPTLQAIRPAATQVRRSWWQRFWDPADRRARRDYRRSLPPLYRWRRVIVIVLTLAAVFAGLSVVGKNPVGWAKDRYHDLRGTLVVPNEVVYTADPPESVADNRDVAALGSPAVDDAWVTAWPQTFIPINGCGGEQAAPGMIRLTFSEPVRIRELRVLSGLPPADSQRPLFYSPRTLLVMYGADQCAQLELRRDVPEVQRLELDTKEAVASLTIAIAADAYPGRENGQQAFVAITTLTPLARPH</sequence>
<comment type="caution">
    <text evidence="3">The sequence shown here is derived from an EMBL/GenBank/DDBJ whole genome shotgun (WGS) entry which is preliminary data.</text>
</comment>
<evidence type="ECO:0000256" key="2">
    <source>
        <dbReference type="SAM" id="Phobius"/>
    </source>
</evidence>
<dbReference type="AlphaFoldDB" id="A0A4R6KBA6"/>
<accession>A0A4R6KBA6</accession>